<evidence type="ECO:0000313" key="4">
    <source>
        <dbReference type="Proteomes" id="UP000694001"/>
    </source>
</evidence>
<accession>A0A975U3T9</accession>
<organism evidence="3 4">
    <name type="scientific">Elioraea tepida</name>
    <dbReference type="NCBI Taxonomy" id="2843330"/>
    <lineage>
        <taxon>Bacteria</taxon>
        <taxon>Pseudomonadati</taxon>
        <taxon>Pseudomonadota</taxon>
        <taxon>Alphaproteobacteria</taxon>
        <taxon>Acetobacterales</taxon>
        <taxon>Elioraeaceae</taxon>
        <taxon>Elioraea</taxon>
    </lineage>
</organism>
<evidence type="ECO:0000256" key="1">
    <source>
        <dbReference type="SAM" id="Phobius"/>
    </source>
</evidence>
<dbReference type="KEGG" id="elio:KO353_02980"/>
<protein>
    <submittedName>
        <fullName evidence="3">Light-harvesting protein</fullName>
    </submittedName>
</protein>
<dbReference type="Pfam" id="PF00556">
    <property type="entry name" value="LHC"/>
    <property type="match status" value="1"/>
</dbReference>
<keyword evidence="1" id="KW-1133">Transmembrane helix</keyword>
<dbReference type="Proteomes" id="UP000694001">
    <property type="component" value="Chromosome"/>
</dbReference>
<feature type="domain" description="Antenna complex alpha/beta subunit" evidence="2">
    <location>
        <begin position="4"/>
        <end position="40"/>
    </location>
</feature>
<keyword evidence="1" id="KW-0812">Transmembrane</keyword>
<dbReference type="AlphaFoldDB" id="A0A975U3T9"/>
<gene>
    <name evidence="3" type="ORF">KO353_02980</name>
</gene>
<keyword evidence="4" id="KW-1185">Reference proteome</keyword>
<reference evidence="3" key="1">
    <citation type="submission" date="2021-06" db="EMBL/GenBank/DDBJ databases">
        <title>Elioraea tepida, sp. nov., a moderately thermophilic aerobic anoxygenic phototrophic bacterium isolated from an alkaline siliceous hot spring mat community in Yellowstone National Park, WY, USA.</title>
        <authorList>
            <person name="Saini M.K."/>
            <person name="Yoshida S."/>
            <person name="Sebastian A."/>
            <person name="Hirose S."/>
            <person name="Hara E."/>
            <person name="Tamaki H."/>
            <person name="Soulier N.T."/>
            <person name="Albert I."/>
            <person name="Hanada S."/>
            <person name="Bryant D.A."/>
            <person name="Tank M."/>
        </authorList>
    </citation>
    <scope>NUCLEOTIDE SEQUENCE</scope>
    <source>
        <strain evidence="3">MS-P2</strain>
    </source>
</reference>
<name>A0A975U3T9_9PROT</name>
<dbReference type="PROSITE" id="PS00968">
    <property type="entry name" value="ANTENNA_COMP_ALPHA"/>
    <property type="match status" value="1"/>
</dbReference>
<proteinExistence type="predicted"/>
<dbReference type="RefSeq" id="WP_218286284.1">
    <property type="nucleotide sequence ID" value="NZ_CP076448.1"/>
</dbReference>
<evidence type="ECO:0000259" key="2">
    <source>
        <dbReference type="Pfam" id="PF00556"/>
    </source>
</evidence>
<sequence length="89" mass="9723">MNNGRIWCVVKPTVGLPLFLGGVAVIALTVHAAVMTNTTWMADYWQGNKPRRAEVQTPSVNVAQSTADQPMWSPSCRSPACRLTRLPSL</sequence>
<dbReference type="GO" id="GO:0019866">
    <property type="term" value="C:organelle inner membrane"/>
    <property type="evidence" value="ECO:0007669"/>
    <property type="project" value="InterPro"/>
</dbReference>
<feature type="transmembrane region" description="Helical" evidence="1">
    <location>
        <begin position="20"/>
        <end position="42"/>
    </location>
</feature>
<evidence type="ECO:0000313" key="3">
    <source>
        <dbReference type="EMBL" id="QXM25228.1"/>
    </source>
</evidence>
<dbReference type="InterPro" id="IPR002361">
    <property type="entry name" value="Antenna_alpha_CS"/>
</dbReference>
<dbReference type="GO" id="GO:0030077">
    <property type="term" value="C:plasma membrane light-harvesting complex"/>
    <property type="evidence" value="ECO:0007669"/>
    <property type="project" value="InterPro"/>
</dbReference>
<dbReference type="EMBL" id="CP076448">
    <property type="protein sequence ID" value="QXM25228.1"/>
    <property type="molecule type" value="Genomic_DNA"/>
</dbReference>
<keyword evidence="1" id="KW-0472">Membrane</keyword>
<dbReference type="InterPro" id="IPR000066">
    <property type="entry name" value="Antenna_a/b"/>
</dbReference>
<dbReference type="GO" id="GO:0019684">
    <property type="term" value="P:photosynthesis, light reaction"/>
    <property type="evidence" value="ECO:0007669"/>
    <property type="project" value="InterPro"/>
</dbReference>